<feature type="non-terminal residue" evidence="1">
    <location>
        <position position="199"/>
    </location>
</feature>
<dbReference type="EMBL" id="KB446537">
    <property type="protein sequence ID" value="EME46827.1"/>
    <property type="molecule type" value="Genomic_DNA"/>
</dbReference>
<dbReference type="OrthoDB" id="4217619at2759"/>
<dbReference type="Proteomes" id="UP000016933">
    <property type="component" value="Unassembled WGS sequence"/>
</dbReference>
<dbReference type="SUPFAM" id="SSF50494">
    <property type="entry name" value="Trypsin-like serine proteases"/>
    <property type="match status" value="1"/>
</dbReference>
<organism evidence="1 2">
    <name type="scientific">Dothistroma septosporum (strain NZE10 / CBS 128990)</name>
    <name type="common">Red band needle blight fungus</name>
    <name type="synonym">Mycosphaerella pini</name>
    <dbReference type="NCBI Taxonomy" id="675120"/>
    <lineage>
        <taxon>Eukaryota</taxon>
        <taxon>Fungi</taxon>
        <taxon>Dikarya</taxon>
        <taxon>Ascomycota</taxon>
        <taxon>Pezizomycotina</taxon>
        <taxon>Dothideomycetes</taxon>
        <taxon>Dothideomycetidae</taxon>
        <taxon>Mycosphaerellales</taxon>
        <taxon>Mycosphaerellaceae</taxon>
        <taxon>Dothistroma</taxon>
    </lineage>
</organism>
<proteinExistence type="predicted"/>
<dbReference type="HOGENOM" id="CLU_068291_0_0_1"/>
<gene>
    <name evidence="1" type="ORF">DOTSEDRAFT_111981</name>
</gene>
<keyword evidence="2" id="KW-1185">Reference proteome</keyword>
<dbReference type="OMA" id="DAWTYWG"/>
<evidence type="ECO:0000313" key="2">
    <source>
        <dbReference type="Proteomes" id="UP000016933"/>
    </source>
</evidence>
<dbReference type="eggNOG" id="ENOG502RZJF">
    <property type="taxonomic scope" value="Eukaryota"/>
</dbReference>
<dbReference type="PANTHER" id="PTHR43019:SF23">
    <property type="entry name" value="PROTEASE DO-LIKE 5, CHLOROPLASTIC"/>
    <property type="match status" value="1"/>
</dbReference>
<reference evidence="1 2" key="2">
    <citation type="journal article" date="2012" name="PLoS Pathog.">
        <title>Diverse lifestyles and strategies of plant pathogenesis encoded in the genomes of eighteen Dothideomycetes fungi.</title>
        <authorList>
            <person name="Ohm R.A."/>
            <person name="Feau N."/>
            <person name="Henrissat B."/>
            <person name="Schoch C.L."/>
            <person name="Horwitz B.A."/>
            <person name="Barry K.W."/>
            <person name="Condon B.J."/>
            <person name="Copeland A.C."/>
            <person name="Dhillon B."/>
            <person name="Glaser F."/>
            <person name="Hesse C.N."/>
            <person name="Kosti I."/>
            <person name="LaButti K."/>
            <person name="Lindquist E.A."/>
            <person name="Lucas S."/>
            <person name="Salamov A.A."/>
            <person name="Bradshaw R.E."/>
            <person name="Ciuffetti L."/>
            <person name="Hamelin R.C."/>
            <person name="Kema G.H.J."/>
            <person name="Lawrence C."/>
            <person name="Scott J.A."/>
            <person name="Spatafora J.W."/>
            <person name="Turgeon B.G."/>
            <person name="de Wit P.J.G.M."/>
            <person name="Zhong S."/>
            <person name="Goodwin S.B."/>
            <person name="Grigoriev I.V."/>
        </authorList>
    </citation>
    <scope>NUCLEOTIDE SEQUENCE [LARGE SCALE GENOMIC DNA]</scope>
    <source>
        <strain evidence="2">NZE10 / CBS 128990</strain>
    </source>
</reference>
<name>N1PTX0_DOTSN</name>
<dbReference type="STRING" id="675120.N1PTX0"/>
<feature type="non-terminal residue" evidence="1">
    <location>
        <position position="1"/>
    </location>
</feature>
<protein>
    <recommendedName>
        <fullName evidence="3">AT hook domain-containing protein family protein</fullName>
    </recommendedName>
</protein>
<evidence type="ECO:0008006" key="3">
    <source>
        <dbReference type="Google" id="ProtNLM"/>
    </source>
</evidence>
<dbReference type="InterPro" id="IPR009003">
    <property type="entry name" value="Peptidase_S1_PA"/>
</dbReference>
<dbReference type="PANTHER" id="PTHR43019">
    <property type="entry name" value="SERINE ENDOPROTEASE DEGS"/>
    <property type="match status" value="1"/>
</dbReference>
<accession>N1PTX0</accession>
<sequence>ATLVFAQEAAGTAVCISRDGLILTCSHCIAEKKQDFKRNKMIWLLFSSGDPVQAKAIAWDPHRDLALLQIATAPSSLARLPYIHLALAAPKTNTRLLCVGHPGSEDFEADTSGVATDYDVLHISEGRYRGLAEGQAVQDNSEIGALMHDCWTYWGHSGAPLIERGSGGLVGLHSSWDDETGMRRGVAWEAVRDFLRAQD</sequence>
<dbReference type="AlphaFoldDB" id="N1PTX0"/>
<reference evidence="2" key="1">
    <citation type="journal article" date="2012" name="PLoS Genet.">
        <title>The genomes of the fungal plant pathogens Cladosporium fulvum and Dothistroma septosporum reveal adaptation to different hosts and lifestyles but also signatures of common ancestry.</title>
        <authorList>
            <person name="de Wit P.J.G.M."/>
            <person name="van der Burgt A."/>
            <person name="Oekmen B."/>
            <person name="Stergiopoulos I."/>
            <person name="Abd-Elsalam K.A."/>
            <person name="Aerts A.L."/>
            <person name="Bahkali A.H."/>
            <person name="Beenen H.G."/>
            <person name="Chettri P."/>
            <person name="Cox M.P."/>
            <person name="Datema E."/>
            <person name="de Vries R.P."/>
            <person name="Dhillon B."/>
            <person name="Ganley A.R."/>
            <person name="Griffiths S.A."/>
            <person name="Guo Y."/>
            <person name="Hamelin R.C."/>
            <person name="Henrissat B."/>
            <person name="Kabir M.S."/>
            <person name="Jashni M.K."/>
            <person name="Kema G."/>
            <person name="Klaubauf S."/>
            <person name="Lapidus A."/>
            <person name="Levasseur A."/>
            <person name="Lindquist E."/>
            <person name="Mehrabi R."/>
            <person name="Ohm R.A."/>
            <person name="Owen T.J."/>
            <person name="Salamov A."/>
            <person name="Schwelm A."/>
            <person name="Schijlen E."/>
            <person name="Sun H."/>
            <person name="van den Burg H.A."/>
            <person name="van Ham R.C.H.J."/>
            <person name="Zhang S."/>
            <person name="Goodwin S.B."/>
            <person name="Grigoriev I.V."/>
            <person name="Collemare J."/>
            <person name="Bradshaw R.E."/>
        </authorList>
    </citation>
    <scope>NUCLEOTIDE SEQUENCE [LARGE SCALE GENOMIC DNA]</scope>
    <source>
        <strain evidence="2">NZE10 / CBS 128990</strain>
    </source>
</reference>
<evidence type="ECO:0000313" key="1">
    <source>
        <dbReference type="EMBL" id="EME46827.1"/>
    </source>
</evidence>
<dbReference type="Gene3D" id="2.40.10.10">
    <property type="entry name" value="Trypsin-like serine proteases"/>
    <property type="match status" value="2"/>
</dbReference>
<dbReference type="Pfam" id="PF13365">
    <property type="entry name" value="Trypsin_2"/>
    <property type="match status" value="1"/>
</dbReference>
<dbReference type="InterPro" id="IPR043504">
    <property type="entry name" value="Peptidase_S1_PA_chymotrypsin"/>
</dbReference>